<gene>
    <name evidence="14" type="primary">dsbB</name>
    <name evidence="16" type="ORF">CCO03_14225</name>
</gene>
<evidence type="ECO:0000313" key="16">
    <source>
        <dbReference type="EMBL" id="ARU05687.1"/>
    </source>
</evidence>
<dbReference type="AlphaFoldDB" id="A0A1Y0EPW4"/>
<reference evidence="16 17" key="1">
    <citation type="submission" date="2017-05" db="EMBL/GenBank/DDBJ databases">
        <authorList>
            <person name="Song R."/>
            <person name="Chenine A.L."/>
            <person name="Ruprecht R.M."/>
        </authorList>
    </citation>
    <scope>NUCLEOTIDE SEQUENCE [LARGE SCALE GENOMIC DNA]</scope>
    <source>
        <strain evidence="16 17">DSM 26136</strain>
    </source>
</reference>
<dbReference type="PANTHER" id="PTHR36570">
    <property type="entry name" value="DISULFIDE BOND FORMATION PROTEIN B"/>
    <property type="match status" value="1"/>
</dbReference>
<keyword evidence="12 14" id="KW-0143">Chaperone</keyword>
<dbReference type="InterPro" id="IPR003752">
    <property type="entry name" value="DiS_bond_form_DsbB/BdbC"/>
</dbReference>
<evidence type="ECO:0000256" key="5">
    <source>
        <dbReference type="ARBA" id="ARBA00022519"/>
    </source>
</evidence>
<dbReference type="GO" id="GO:0015035">
    <property type="term" value="F:protein-disulfide reductase activity"/>
    <property type="evidence" value="ECO:0007669"/>
    <property type="project" value="UniProtKB-UniRule"/>
</dbReference>
<evidence type="ECO:0000256" key="15">
    <source>
        <dbReference type="SAM" id="Phobius"/>
    </source>
</evidence>
<feature type="transmembrane region" description="Helical" evidence="15">
    <location>
        <begin position="101"/>
        <end position="119"/>
    </location>
</feature>
<name>A0A1Y0EPW4_9BURK</name>
<evidence type="ECO:0000256" key="3">
    <source>
        <dbReference type="ARBA" id="ARBA00022448"/>
    </source>
</evidence>
<comment type="caution">
    <text evidence="14">Lacks conserved residue(s) required for the propagation of feature annotation.</text>
</comment>
<evidence type="ECO:0000256" key="10">
    <source>
        <dbReference type="ARBA" id="ARBA00023136"/>
    </source>
</evidence>
<keyword evidence="11 14" id="KW-1015">Disulfide bond</keyword>
<dbReference type="SUPFAM" id="SSF158442">
    <property type="entry name" value="DsbB-like"/>
    <property type="match status" value="1"/>
</dbReference>
<proteinExistence type="inferred from homology"/>
<dbReference type="KEGG" id="cser:CCO03_14225"/>
<evidence type="ECO:0000256" key="1">
    <source>
        <dbReference type="ARBA" id="ARBA00004429"/>
    </source>
</evidence>
<protein>
    <recommendedName>
        <fullName evidence="14">Disulfide bond formation protein B</fullName>
    </recommendedName>
    <alternativeName>
        <fullName evidence="14">Disulfide oxidoreductase</fullName>
    </alternativeName>
</protein>
<evidence type="ECO:0000256" key="6">
    <source>
        <dbReference type="ARBA" id="ARBA00022692"/>
    </source>
</evidence>
<keyword evidence="17" id="KW-1185">Reference proteome</keyword>
<evidence type="ECO:0000256" key="9">
    <source>
        <dbReference type="ARBA" id="ARBA00023002"/>
    </source>
</evidence>
<keyword evidence="7 14" id="KW-0249">Electron transport</keyword>
<keyword evidence="5" id="KW-0997">Cell inner membrane</keyword>
<evidence type="ECO:0000256" key="11">
    <source>
        <dbReference type="ARBA" id="ARBA00023157"/>
    </source>
</evidence>
<evidence type="ECO:0000256" key="7">
    <source>
        <dbReference type="ARBA" id="ARBA00022982"/>
    </source>
</evidence>
<dbReference type="Pfam" id="PF02600">
    <property type="entry name" value="DsbB"/>
    <property type="match status" value="1"/>
</dbReference>
<dbReference type="Gene3D" id="1.20.1550.10">
    <property type="entry name" value="DsbB-like"/>
    <property type="match status" value="1"/>
</dbReference>
<evidence type="ECO:0000256" key="13">
    <source>
        <dbReference type="ARBA" id="ARBA00023284"/>
    </source>
</evidence>
<feature type="topological domain" description="Cytoplasmic" evidence="14">
    <location>
        <begin position="195"/>
        <end position="198"/>
    </location>
</feature>
<feature type="transmembrane region" description="Helical" evidence="15">
    <location>
        <begin position="173"/>
        <end position="193"/>
    </location>
</feature>
<feature type="topological domain" description="Cytoplasmic" evidence="14">
    <location>
        <begin position="1"/>
        <end position="43"/>
    </location>
</feature>
<dbReference type="InterPro" id="IPR022920">
    <property type="entry name" value="Disulphide_bond_form_DsbB"/>
</dbReference>
<dbReference type="GO" id="GO:0006457">
    <property type="term" value="P:protein folding"/>
    <property type="evidence" value="ECO:0007669"/>
    <property type="project" value="InterPro"/>
</dbReference>
<keyword evidence="3 14" id="KW-0813">Transport</keyword>
<dbReference type="GO" id="GO:0009055">
    <property type="term" value="F:electron transfer activity"/>
    <property type="evidence" value="ECO:0007669"/>
    <property type="project" value="UniProtKB-UniRule"/>
</dbReference>
<dbReference type="PANTHER" id="PTHR36570:SF3">
    <property type="entry name" value="DISULFIDE BOND FORMATION PROTEIN B"/>
    <property type="match status" value="1"/>
</dbReference>
<dbReference type="HAMAP" id="MF_00286">
    <property type="entry name" value="DsbB"/>
    <property type="match status" value="1"/>
</dbReference>
<dbReference type="OrthoDB" id="3711263at2"/>
<organism evidence="16 17">
    <name type="scientific">Comamonas serinivorans</name>
    <dbReference type="NCBI Taxonomy" id="1082851"/>
    <lineage>
        <taxon>Bacteria</taxon>
        <taxon>Pseudomonadati</taxon>
        <taxon>Pseudomonadota</taxon>
        <taxon>Betaproteobacteria</taxon>
        <taxon>Burkholderiales</taxon>
        <taxon>Comamonadaceae</taxon>
        <taxon>Comamonas</taxon>
    </lineage>
</organism>
<dbReference type="GO" id="GO:0005886">
    <property type="term" value="C:plasma membrane"/>
    <property type="evidence" value="ECO:0007669"/>
    <property type="project" value="UniProtKB-SubCell"/>
</dbReference>
<feature type="transmembrane region" description="Helical" evidence="15">
    <location>
        <begin position="75"/>
        <end position="94"/>
    </location>
</feature>
<evidence type="ECO:0000313" key="17">
    <source>
        <dbReference type="Proteomes" id="UP000196138"/>
    </source>
</evidence>
<keyword evidence="9 14" id="KW-0560">Oxidoreductase</keyword>
<evidence type="ECO:0000256" key="14">
    <source>
        <dbReference type="HAMAP-Rule" id="MF_00286"/>
    </source>
</evidence>
<evidence type="ECO:0000256" key="4">
    <source>
        <dbReference type="ARBA" id="ARBA00022475"/>
    </source>
</evidence>
<comment type="similarity">
    <text evidence="2 14">Belongs to the DsbB family.</text>
</comment>
<keyword evidence="6 14" id="KW-0812">Transmembrane</keyword>
<evidence type="ECO:0000256" key="8">
    <source>
        <dbReference type="ARBA" id="ARBA00022989"/>
    </source>
</evidence>
<keyword evidence="4 14" id="KW-1003">Cell membrane</keyword>
<keyword evidence="8 14" id="KW-1133">Transmembrane helix</keyword>
<dbReference type="Proteomes" id="UP000196138">
    <property type="component" value="Chromosome"/>
</dbReference>
<evidence type="ECO:0000256" key="12">
    <source>
        <dbReference type="ARBA" id="ARBA00023186"/>
    </source>
</evidence>
<comment type="function">
    <text evidence="14">Required for disulfide bond formation in some periplasmic proteins. Acts by oxidizing the DsbA protein.</text>
</comment>
<dbReference type="InterPro" id="IPR050183">
    <property type="entry name" value="DsbB"/>
</dbReference>
<dbReference type="InterPro" id="IPR023380">
    <property type="entry name" value="DsbB-like_sf"/>
</dbReference>
<evidence type="ECO:0000256" key="2">
    <source>
        <dbReference type="ARBA" id="ARBA00008823"/>
    </source>
</evidence>
<accession>A0A1Y0EPW4</accession>
<keyword evidence="10 14" id="KW-0472">Membrane</keyword>
<feature type="disulfide bond" description="Redox-active" evidence="14">
    <location>
        <begin position="71"/>
        <end position="74"/>
    </location>
</feature>
<feature type="topological domain" description="Cytoplasmic" evidence="14">
    <location>
        <begin position="96"/>
        <end position="101"/>
    </location>
</feature>
<comment type="subcellular location">
    <subcellularLocation>
        <location evidence="1">Cell inner membrane</location>
        <topology evidence="1">Multi-pass membrane protein</topology>
    </subcellularLocation>
    <subcellularLocation>
        <location evidence="14">Cell membrane</location>
        <topology evidence="14">Multi-pass membrane protein</topology>
    </subcellularLocation>
</comment>
<feature type="topological domain" description="Periplasmic" evidence="14">
    <location>
        <begin position="62"/>
        <end position="79"/>
    </location>
</feature>
<sequence>MVSCVARHSARRSAHHSARRLVAFIPHASTPVLSFLTQHPRRAFAGIALISASMLAFGILYLQNVLGLHPCPMCIVQRECFIVLIVLSVLGAIFPKRGLQVVMAALGVLVCAFGAFTAARQSWLQWNPPEFATCGRDLYGMIESFPLQRVVPMIFRGSGDCSAIDWTLLGLTIANWAFIWFVIFGFVLLALLVRRRAA</sequence>
<keyword evidence="13 14" id="KW-0676">Redox-active center</keyword>
<feature type="transmembrane region" description="Helical" evidence="15">
    <location>
        <begin position="43"/>
        <end position="63"/>
    </location>
</feature>
<dbReference type="EMBL" id="CP021455">
    <property type="protein sequence ID" value="ARU05687.1"/>
    <property type="molecule type" value="Genomic_DNA"/>
</dbReference>